<evidence type="ECO:0000313" key="1">
    <source>
        <dbReference type="EMBL" id="CAG8597892.1"/>
    </source>
</evidence>
<keyword evidence="2" id="KW-1185">Reference proteome</keyword>
<dbReference type="AlphaFoldDB" id="A0A9N9CEU2"/>
<accession>A0A9N9CEU2</accession>
<organism evidence="1 2">
    <name type="scientific">Paraglomus brasilianum</name>
    <dbReference type="NCBI Taxonomy" id="144538"/>
    <lineage>
        <taxon>Eukaryota</taxon>
        <taxon>Fungi</taxon>
        <taxon>Fungi incertae sedis</taxon>
        <taxon>Mucoromycota</taxon>
        <taxon>Glomeromycotina</taxon>
        <taxon>Glomeromycetes</taxon>
        <taxon>Paraglomerales</taxon>
        <taxon>Paraglomeraceae</taxon>
        <taxon>Paraglomus</taxon>
    </lineage>
</organism>
<protein>
    <submittedName>
        <fullName evidence="1">10771_t:CDS:1</fullName>
    </submittedName>
</protein>
<dbReference type="EMBL" id="CAJVPI010001154">
    <property type="protein sequence ID" value="CAG8597892.1"/>
    <property type="molecule type" value="Genomic_DNA"/>
</dbReference>
<proteinExistence type="predicted"/>
<comment type="caution">
    <text evidence="1">The sequence shown here is derived from an EMBL/GenBank/DDBJ whole genome shotgun (WGS) entry which is preliminary data.</text>
</comment>
<dbReference type="Proteomes" id="UP000789739">
    <property type="component" value="Unassembled WGS sequence"/>
</dbReference>
<dbReference type="OrthoDB" id="10326305at2759"/>
<gene>
    <name evidence="1" type="ORF">PBRASI_LOCUS7479</name>
</gene>
<reference evidence="1" key="1">
    <citation type="submission" date="2021-06" db="EMBL/GenBank/DDBJ databases">
        <authorList>
            <person name="Kallberg Y."/>
            <person name="Tangrot J."/>
            <person name="Rosling A."/>
        </authorList>
    </citation>
    <scope>NUCLEOTIDE SEQUENCE</scope>
    <source>
        <strain evidence="1">BR232B</strain>
    </source>
</reference>
<sequence length="183" mass="20725">MFLSAPHPLVESKKDENFMLQRVDSELGKFIQPTPNEITGREVWRDSEEEDNDYFSLVVDRFTSGGASVTSGLGFLRLEDCEKSFDQYSSGHEKKHDDVVDEDCLFLEDLISPPSPLTSSSSSTSFDDSDGEEFSLNIEQVKDRSRNDLAYYMSQFVSSKDTHIGQKTITNIYDVNFGTFEVN</sequence>
<evidence type="ECO:0000313" key="2">
    <source>
        <dbReference type="Proteomes" id="UP000789739"/>
    </source>
</evidence>
<name>A0A9N9CEU2_9GLOM</name>